<feature type="binding site" evidence="7">
    <location>
        <position position="230"/>
    </location>
    <ligand>
        <name>substrate</name>
    </ligand>
</feature>
<name>A0A540V8Z5_9CHLR</name>
<dbReference type="InterPro" id="IPR000257">
    <property type="entry name" value="Uroporphyrinogen_deCOase"/>
</dbReference>
<dbReference type="EC" id="4.1.1.37" evidence="3 7"/>
<dbReference type="Proteomes" id="UP000317371">
    <property type="component" value="Unassembled WGS sequence"/>
</dbReference>
<feature type="site" description="Transition state stabilizer" evidence="7">
    <location>
        <position position="95"/>
    </location>
</feature>
<comment type="caution">
    <text evidence="13">The sequence shown here is derived from an EMBL/GenBank/DDBJ whole genome shotgun (WGS) entry which is preliminary data.</text>
</comment>
<dbReference type="OrthoDB" id="9780425at2"/>
<dbReference type="HAMAP" id="MF_00218">
    <property type="entry name" value="URO_D"/>
    <property type="match status" value="1"/>
</dbReference>
<dbReference type="GO" id="GO:0005829">
    <property type="term" value="C:cytosol"/>
    <property type="evidence" value="ECO:0007669"/>
    <property type="project" value="TreeGrafter"/>
</dbReference>
<dbReference type="GO" id="GO:0004853">
    <property type="term" value="F:uroporphyrinogen decarboxylase activity"/>
    <property type="evidence" value="ECO:0007669"/>
    <property type="project" value="UniProtKB-UniRule"/>
</dbReference>
<protein>
    <recommendedName>
        <fullName evidence="3 7">Uroporphyrinogen decarboxylase</fullName>
        <shortName evidence="7">UPD</shortName>
        <shortName evidence="7">URO-D</shortName>
        <ecNumber evidence="3 7">4.1.1.37</ecNumber>
    </recommendedName>
</protein>
<comment type="catalytic activity">
    <reaction evidence="7 8">
        <text>uroporphyrinogen III + 4 H(+) = coproporphyrinogen III + 4 CO2</text>
        <dbReference type="Rhea" id="RHEA:19865"/>
        <dbReference type="ChEBI" id="CHEBI:15378"/>
        <dbReference type="ChEBI" id="CHEBI:16526"/>
        <dbReference type="ChEBI" id="CHEBI:57308"/>
        <dbReference type="ChEBI" id="CHEBI:57309"/>
        <dbReference type="EC" id="4.1.1.37"/>
    </reaction>
</comment>
<dbReference type="PROSITE" id="PS00907">
    <property type="entry name" value="UROD_2"/>
    <property type="match status" value="1"/>
</dbReference>
<feature type="domain" description="Uroporphyrinogen decarboxylase (URO-D)" evidence="12">
    <location>
        <begin position="163"/>
        <end position="179"/>
    </location>
</feature>
<dbReference type="RefSeq" id="WP_141612426.1">
    <property type="nucleotide sequence ID" value="NZ_VIGC02000047.1"/>
</dbReference>
<evidence type="ECO:0000256" key="2">
    <source>
        <dbReference type="ARBA" id="ARBA00009935"/>
    </source>
</evidence>
<evidence type="ECO:0000256" key="5">
    <source>
        <dbReference type="ARBA" id="ARBA00023239"/>
    </source>
</evidence>
<dbReference type="FunCoup" id="A0A540V8Z5">
    <property type="interactions" value="511"/>
</dbReference>
<dbReference type="EMBL" id="VIGC01000047">
    <property type="protein sequence ID" value="TQE93191.1"/>
    <property type="molecule type" value="Genomic_DNA"/>
</dbReference>
<sequence length="375" mass="41578">MEQTAIRGGRPAQAGGEVQEAPEPQAPFLRACRGLPTPYTPIWLMRQAGRYMPEYRAIRARHSMLEIIRTPELAAEVTLQPIRKFGFDAAIIFADILPPLIGMGLQLEFVKGEGPRILNPITRPYDVDRLATPPAEETMGATLEAIRLVTRELESSFGGVPLIGFAGAPFTLASYAVEGEGSKTYSRVKAFMYREPAAWRRLMNKLVTVQGDYLIKQAQAGAAALQVFDSWAGLALGKQDYVRFVQPYNKALFDMLKRAGVPVINFSTGTAAYLSEVAACGGDVLGVDWRMPLDWCWAQIDYSRPIQGNLDPAALLAPWRELKYQIDDVLDRAQVDGRPRPGHIFNLGHGIYPNTPEENVQRLVEYVREKTAGKS</sequence>
<evidence type="ECO:0000256" key="8">
    <source>
        <dbReference type="RuleBase" id="RU000554"/>
    </source>
</evidence>
<evidence type="ECO:0000256" key="7">
    <source>
        <dbReference type="HAMAP-Rule" id="MF_00218"/>
    </source>
</evidence>
<comment type="subunit">
    <text evidence="7">Homodimer.</text>
</comment>
<evidence type="ECO:0000256" key="6">
    <source>
        <dbReference type="ARBA" id="ARBA00023244"/>
    </source>
</evidence>
<keyword evidence="14" id="KW-1185">Reference proteome</keyword>
<evidence type="ECO:0000259" key="12">
    <source>
        <dbReference type="PROSITE" id="PS00907"/>
    </source>
</evidence>
<accession>A0A540V8Z5</accession>
<feature type="domain" description="Uroporphyrinogen decarboxylase (URO-D)" evidence="11">
    <location>
        <begin position="41"/>
        <end position="50"/>
    </location>
</feature>
<evidence type="ECO:0000256" key="4">
    <source>
        <dbReference type="ARBA" id="ARBA00022793"/>
    </source>
</evidence>
<dbReference type="CDD" id="cd00717">
    <property type="entry name" value="URO-D"/>
    <property type="match status" value="1"/>
</dbReference>
<dbReference type="PROSITE" id="PS00906">
    <property type="entry name" value="UROD_1"/>
    <property type="match status" value="1"/>
</dbReference>
<comment type="caution">
    <text evidence="7">Lacks conserved residue(s) required for the propagation of feature annotation.</text>
</comment>
<feature type="binding site" evidence="7">
    <location>
        <position position="349"/>
    </location>
    <ligand>
        <name>substrate</name>
    </ligand>
</feature>
<keyword evidence="7" id="KW-0963">Cytoplasm</keyword>
<keyword evidence="6 7" id="KW-0627">Porphyrin biosynthesis</keyword>
<evidence type="ECO:0000256" key="3">
    <source>
        <dbReference type="ARBA" id="ARBA00012288"/>
    </source>
</evidence>
<dbReference type="InterPro" id="IPR038071">
    <property type="entry name" value="UROD/MetE-like_sf"/>
</dbReference>
<evidence type="ECO:0000256" key="9">
    <source>
        <dbReference type="RuleBase" id="RU004169"/>
    </source>
</evidence>
<feature type="binding site" evidence="7">
    <location>
        <position position="175"/>
    </location>
    <ligand>
        <name>substrate</name>
    </ligand>
</feature>
<dbReference type="UniPathway" id="UPA00251">
    <property type="reaction ID" value="UER00321"/>
</dbReference>
<dbReference type="Gene3D" id="3.20.20.210">
    <property type="match status" value="1"/>
</dbReference>
<keyword evidence="4 7" id="KW-0210">Decarboxylase</keyword>
<dbReference type="NCBIfam" id="TIGR01464">
    <property type="entry name" value="hemE"/>
    <property type="match status" value="1"/>
</dbReference>
<dbReference type="AlphaFoldDB" id="A0A540V8Z5"/>
<evidence type="ECO:0000259" key="11">
    <source>
        <dbReference type="PROSITE" id="PS00906"/>
    </source>
</evidence>
<keyword evidence="5 7" id="KW-0456">Lyase</keyword>
<dbReference type="Pfam" id="PF01208">
    <property type="entry name" value="URO-D"/>
    <property type="match status" value="1"/>
</dbReference>
<comment type="function">
    <text evidence="7">Catalyzes the decarboxylation of four acetate groups of uroporphyrinogen-III to yield coproporphyrinogen-III.</text>
</comment>
<dbReference type="PANTHER" id="PTHR21091:SF169">
    <property type="entry name" value="UROPORPHYRINOGEN DECARBOXYLASE"/>
    <property type="match status" value="1"/>
</dbReference>
<feature type="region of interest" description="Disordered" evidence="10">
    <location>
        <begin position="1"/>
        <end position="23"/>
    </location>
</feature>
<dbReference type="GO" id="GO:0006782">
    <property type="term" value="P:protoporphyrinogen IX biosynthetic process"/>
    <property type="evidence" value="ECO:0007669"/>
    <property type="project" value="UniProtKB-UniRule"/>
</dbReference>
<gene>
    <name evidence="7 13" type="primary">hemE</name>
    <name evidence="13" type="ORF">FKZ61_22520</name>
</gene>
<comment type="similarity">
    <text evidence="2 7 9">Belongs to the uroporphyrinogen decarboxylase family.</text>
</comment>
<proteinExistence type="inferred from homology"/>
<dbReference type="InParanoid" id="A0A540V8Z5"/>
<reference evidence="13 14" key="1">
    <citation type="submission" date="2019-06" db="EMBL/GenBank/DDBJ databases">
        <title>Genome sequence of Litorilinea aerophila BAA-2444.</title>
        <authorList>
            <person name="Maclea K.S."/>
            <person name="Maurais E.G."/>
            <person name="Iannazzi L.C."/>
        </authorList>
    </citation>
    <scope>NUCLEOTIDE SEQUENCE [LARGE SCALE GENOMIC DNA]</scope>
    <source>
        <strain evidence="13 14">ATCC BAA-2444</strain>
    </source>
</reference>
<comment type="pathway">
    <text evidence="1 7 8">Porphyrin-containing compound metabolism; protoporphyrin-IX biosynthesis; coproporphyrinogen-III from 5-aminolevulinate: step 4/4.</text>
</comment>
<feature type="binding site" evidence="7">
    <location>
        <position position="95"/>
    </location>
    <ligand>
        <name>substrate</name>
    </ligand>
</feature>
<evidence type="ECO:0000256" key="1">
    <source>
        <dbReference type="ARBA" id="ARBA00004804"/>
    </source>
</evidence>
<evidence type="ECO:0000313" key="14">
    <source>
        <dbReference type="Proteomes" id="UP000317371"/>
    </source>
</evidence>
<dbReference type="SUPFAM" id="SSF51726">
    <property type="entry name" value="UROD/MetE-like"/>
    <property type="match status" value="1"/>
</dbReference>
<comment type="subcellular location">
    <subcellularLocation>
        <location evidence="7">Cytoplasm</location>
    </subcellularLocation>
</comment>
<evidence type="ECO:0000313" key="13">
    <source>
        <dbReference type="EMBL" id="TQE93191.1"/>
    </source>
</evidence>
<feature type="binding site" evidence="7">
    <location>
        <begin position="46"/>
        <end position="50"/>
    </location>
    <ligand>
        <name>substrate</name>
    </ligand>
</feature>
<organism evidence="13 14">
    <name type="scientific">Litorilinea aerophila</name>
    <dbReference type="NCBI Taxonomy" id="1204385"/>
    <lineage>
        <taxon>Bacteria</taxon>
        <taxon>Bacillati</taxon>
        <taxon>Chloroflexota</taxon>
        <taxon>Caldilineae</taxon>
        <taxon>Caldilineales</taxon>
        <taxon>Caldilineaceae</taxon>
        <taxon>Litorilinea</taxon>
    </lineage>
</organism>
<dbReference type="PANTHER" id="PTHR21091">
    <property type="entry name" value="METHYLTETRAHYDROFOLATE:HOMOCYSTEINE METHYLTRANSFERASE RELATED"/>
    <property type="match status" value="1"/>
</dbReference>
<dbReference type="InterPro" id="IPR006361">
    <property type="entry name" value="Uroporphyrinogen_deCO2ase_HemE"/>
</dbReference>
<evidence type="ECO:0000256" key="10">
    <source>
        <dbReference type="SAM" id="MobiDB-lite"/>
    </source>
</evidence>